<accession>A0AAN6UJT1</accession>
<reference evidence="2" key="2">
    <citation type="submission" date="2023-05" db="EMBL/GenBank/DDBJ databases">
        <authorList>
            <consortium name="Lawrence Berkeley National Laboratory"/>
            <person name="Steindorff A."/>
            <person name="Hensen N."/>
            <person name="Bonometti L."/>
            <person name="Westerberg I."/>
            <person name="Brannstrom I.O."/>
            <person name="Guillou S."/>
            <person name="Cros-Aarteil S."/>
            <person name="Calhoun S."/>
            <person name="Haridas S."/>
            <person name="Kuo A."/>
            <person name="Mondo S."/>
            <person name="Pangilinan J."/>
            <person name="Riley R."/>
            <person name="Labutti K."/>
            <person name="Andreopoulos B."/>
            <person name="Lipzen A."/>
            <person name="Chen C."/>
            <person name="Yanf M."/>
            <person name="Daum C."/>
            <person name="Ng V."/>
            <person name="Clum A."/>
            <person name="Ohm R."/>
            <person name="Martin F."/>
            <person name="Silar P."/>
            <person name="Natvig D."/>
            <person name="Lalanne C."/>
            <person name="Gautier V."/>
            <person name="Ament-Velasquez S.L."/>
            <person name="Kruys A."/>
            <person name="Hutchinson M.I."/>
            <person name="Powell A.J."/>
            <person name="Barry K."/>
            <person name="Miller A.N."/>
            <person name="Grigoriev I.V."/>
            <person name="Debuchy R."/>
            <person name="Gladieux P."/>
            <person name="Thoren M.H."/>
            <person name="Johannesson H."/>
        </authorList>
    </citation>
    <scope>NUCLEOTIDE SEQUENCE</scope>
    <source>
        <strain evidence="2">CBS 123565</strain>
    </source>
</reference>
<evidence type="ECO:0000313" key="3">
    <source>
        <dbReference type="Proteomes" id="UP001304895"/>
    </source>
</evidence>
<dbReference type="EMBL" id="MU853409">
    <property type="protein sequence ID" value="KAK4134307.1"/>
    <property type="molecule type" value="Genomic_DNA"/>
</dbReference>
<proteinExistence type="predicted"/>
<keyword evidence="3" id="KW-1185">Reference proteome</keyword>
<evidence type="ECO:0000313" key="2">
    <source>
        <dbReference type="EMBL" id="KAK4134307.1"/>
    </source>
</evidence>
<dbReference type="Proteomes" id="UP001304895">
    <property type="component" value="Unassembled WGS sequence"/>
</dbReference>
<protein>
    <submittedName>
        <fullName evidence="2">Uncharacterized protein</fullName>
    </submittedName>
</protein>
<comment type="caution">
    <text evidence="2">The sequence shown here is derived from an EMBL/GenBank/DDBJ whole genome shotgun (WGS) entry which is preliminary data.</text>
</comment>
<reference evidence="2" key="1">
    <citation type="journal article" date="2023" name="Mol. Phylogenet. Evol.">
        <title>Genome-scale phylogeny and comparative genomics of the fungal order Sordariales.</title>
        <authorList>
            <person name="Hensen N."/>
            <person name="Bonometti L."/>
            <person name="Westerberg I."/>
            <person name="Brannstrom I.O."/>
            <person name="Guillou S."/>
            <person name="Cros-Aarteil S."/>
            <person name="Calhoun S."/>
            <person name="Haridas S."/>
            <person name="Kuo A."/>
            <person name="Mondo S."/>
            <person name="Pangilinan J."/>
            <person name="Riley R."/>
            <person name="LaButti K."/>
            <person name="Andreopoulos B."/>
            <person name="Lipzen A."/>
            <person name="Chen C."/>
            <person name="Yan M."/>
            <person name="Daum C."/>
            <person name="Ng V."/>
            <person name="Clum A."/>
            <person name="Steindorff A."/>
            <person name="Ohm R.A."/>
            <person name="Martin F."/>
            <person name="Silar P."/>
            <person name="Natvig D.O."/>
            <person name="Lalanne C."/>
            <person name="Gautier V."/>
            <person name="Ament-Velasquez S.L."/>
            <person name="Kruys A."/>
            <person name="Hutchinson M.I."/>
            <person name="Powell A.J."/>
            <person name="Barry K."/>
            <person name="Miller A.N."/>
            <person name="Grigoriev I.V."/>
            <person name="Debuchy R."/>
            <person name="Gladieux P."/>
            <person name="Hiltunen Thoren M."/>
            <person name="Johannesson H."/>
        </authorList>
    </citation>
    <scope>NUCLEOTIDE SEQUENCE</scope>
    <source>
        <strain evidence="2">CBS 123565</strain>
    </source>
</reference>
<feature type="region of interest" description="Disordered" evidence="1">
    <location>
        <begin position="101"/>
        <end position="124"/>
    </location>
</feature>
<gene>
    <name evidence="2" type="ORF">BT67DRAFT_314947</name>
</gene>
<sequence length="192" mass="20777">MPACALQLLPQCRASVSPRQRVLPEVVCTPPPPLQGHCCIAAYSLFRLCPAGIRPAPRHCTRLFPSASSGPEGWISGGKGMGICLARHCSITVVSRMRIHSRTKNRSASSTTSRLAISPASSPFRPRSAEFLAPCRLFISHLVLSCSCYKGPGGNNRHRLTSHTESEAPNCRHERLLPSAFVLDGGRWGGRP</sequence>
<dbReference type="AlphaFoldDB" id="A0AAN6UJT1"/>
<evidence type="ECO:0000256" key="1">
    <source>
        <dbReference type="SAM" id="MobiDB-lite"/>
    </source>
</evidence>
<feature type="compositionally biased region" description="Polar residues" evidence="1">
    <location>
        <begin position="106"/>
        <end position="115"/>
    </location>
</feature>
<name>A0AAN6UJT1_9PEZI</name>
<organism evidence="2 3">
    <name type="scientific">Trichocladium antarcticum</name>
    <dbReference type="NCBI Taxonomy" id="1450529"/>
    <lineage>
        <taxon>Eukaryota</taxon>
        <taxon>Fungi</taxon>
        <taxon>Dikarya</taxon>
        <taxon>Ascomycota</taxon>
        <taxon>Pezizomycotina</taxon>
        <taxon>Sordariomycetes</taxon>
        <taxon>Sordariomycetidae</taxon>
        <taxon>Sordariales</taxon>
        <taxon>Chaetomiaceae</taxon>
        <taxon>Trichocladium</taxon>
    </lineage>
</organism>